<dbReference type="AlphaFoldDB" id="A0A2R5GUE9"/>
<evidence type="ECO:0000256" key="6">
    <source>
        <dbReference type="SAM" id="MobiDB-lite"/>
    </source>
</evidence>
<keyword evidence="3" id="KW-0677">Repeat</keyword>
<feature type="region of interest" description="Disordered" evidence="6">
    <location>
        <begin position="173"/>
        <end position="207"/>
    </location>
</feature>
<name>A0A2R5GUE9_9STRA</name>
<keyword evidence="2" id="KW-0853">WD repeat</keyword>
<proteinExistence type="predicted"/>
<dbReference type="InterPro" id="IPR050630">
    <property type="entry name" value="WD_repeat_EMAP"/>
</dbReference>
<evidence type="ECO:0000256" key="1">
    <source>
        <dbReference type="ARBA" id="ARBA00004138"/>
    </source>
</evidence>
<keyword evidence="7" id="KW-0969">Cilium</keyword>
<dbReference type="InParanoid" id="A0A2R5GUE9"/>
<evidence type="ECO:0000313" key="8">
    <source>
        <dbReference type="Proteomes" id="UP000241890"/>
    </source>
</evidence>
<dbReference type="OrthoDB" id="4899631at2759"/>
<feature type="region of interest" description="Disordered" evidence="6">
    <location>
        <begin position="1"/>
        <end position="21"/>
    </location>
</feature>
<reference evidence="7 8" key="1">
    <citation type="submission" date="2017-12" db="EMBL/GenBank/DDBJ databases">
        <title>Sequencing, de novo assembly and annotation of complete genome of a new Thraustochytrid species, strain FCC1311.</title>
        <authorList>
            <person name="Sedici K."/>
            <person name="Godart F."/>
            <person name="Aiese Cigliano R."/>
            <person name="Sanseverino W."/>
            <person name="Barakat M."/>
            <person name="Ortet P."/>
            <person name="Marechal E."/>
            <person name="Cagnac O."/>
            <person name="Amato A."/>
        </authorList>
    </citation>
    <scope>NUCLEOTIDE SEQUENCE [LARGE SCALE GENOMIC DNA]</scope>
</reference>
<dbReference type="PANTHER" id="PTHR13720">
    <property type="entry name" value="WD-40 REPEAT PROTEIN"/>
    <property type="match status" value="1"/>
</dbReference>
<gene>
    <name evidence="7" type="ORF">FCC1311_085082</name>
</gene>
<evidence type="ECO:0000313" key="7">
    <source>
        <dbReference type="EMBL" id="GBG32283.1"/>
    </source>
</evidence>
<dbReference type="InterPro" id="IPR001680">
    <property type="entry name" value="WD40_rpt"/>
</dbReference>
<evidence type="ECO:0000256" key="5">
    <source>
        <dbReference type="ARBA" id="ARBA00040994"/>
    </source>
</evidence>
<dbReference type="Pfam" id="PF00400">
    <property type="entry name" value="WD40"/>
    <property type="match status" value="3"/>
</dbReference>
<sequence>MAGPADERGAPEEKSSGHDDRADQLGQALALKWSFGCNKDVRGSVHNLSDDNRNVVFYLCAHTGVLYDYVHRRQTLLQGHCNPITACAVSADKRWIVTADAGADSMIVVWDSYSGTPIKTIFNPHENGVVGIDISPDAMLIASLGSSEQGQEVSVWEWTVDHDGALYTRACPRAAGKDKPLPSPSPSSTSSDVEEDETNELTVNSPRDPFAYTSIQFSGANVHEFVTTAPQRVTFWSWAAHKLECRTPPPMDAADFGTKIGHFAHTIFLSPGNAQTGAPARAVSGTEEGNLVLWEVVSTSSIPAGGAAAATAEAAAAVGAADAFLDEATMESKTTTLSDMPARIAVKVVKLNRSGGIPFMTMCDDLLVVCGTDESVRFYDMDFRIVAWYEDLEAGPINSVSFANTSQVHYVDVPVNEAAHAASASLSSAQAAGDAPIAPPNSRRKSIKHGIPDFVVGTTRALLVGVDAAIFEEASSDHRHGTLLLQGFDGALASVCTHPMEPYVVAVSRNGVLQGWEYEDRRLEVVKVLHPDDVPSCLAFSPDGALLAVGFENGMVRLLRWASKHDLAEVACFQIRPGTGIVTLRFSLDGRFLGVADTQHAVGLYRFVASDVVSANGQGFTSVDHMKVDRGKRRGEAGPGLEPGDGSEPRNGWTYLGRYISHTAPVTCLTFGLSAEGANRFFSTARDGTLVEYDLEQSSVVDGIKLATEPVYIEHGTSEPTFCIAQTATRDDREDTIITCNTDFKFKVFNANNKSCRKTTLGPTFGGPISCMQFLASSNGGGAGDGLGKGSSTRGDYIAYATAEKVIGLVKTPLDGNPFKMMGLIAHPGPISGFATSFDGKYLITAGGPDMTCNLWTVNTPALDLAAVSVAVAPIPGVPASLLPYMPLLDPEVAEMDGQEATRSAIFEDIVDFFFYAQIRCQGEETTSPRRAEGRVPLREIPSLMRALSFYPSEKQIEDMCVEVRYADFASTARTRDTINLEDLVRLYINHRPVSGVTLDEISSAISTLSAFTTELNHSGLQTPLNWSALQAFLGEQAESLPPTELQSCLVMLMGRTAVDALKPTTKIAAESFCADVLGLQPLAG</sequence>
<dbReference type="PANTHER" id="PTHR13720:SF13">
    <property type="entry name" value="CILIA- AND FLAGELLA-ASSOCIATED PROTEIN 251"/>
    <property type="match status" value="1"/>
</dbReference>
<keyword evidence="4" id="KW-0966">Cell projection</keyword>
<dbReference type="Proteomes" id="UP000241890">
    <property type="component" value="Unassembled WGS sequence"/>
</dbReference>
<feature type="region of interest" description="Disordered" evidence="6">
    <location>
        <begin position="626"/>
        <end position="649"/>
    </location>
</feature>
<keyword evidence="7" id="KW-0282">Flagellum</keyword>
<dbReference type="InterPro" id="IPR036322">
    <property type="entry name" value="WD40_repeat_dom_sf"/>
</dbReference>
<evidence type="ECO:0000256" key="2">
    <source>
        <dbReference type="ARBA" id="ARBA00022574"/>
    </source>
</evidence>
<protein>
    <recommendedName>
        <fullName evidence="5">Cilia- and flagella-associated protein 251</fullName>
    </recommendedName>
</protein>
<comment type="caution">
    <text evidence="7">The sequence shown here is derived from an EMBL/GenBank/DDBJ whole genome shotgun (WGS) entry which is preliminary data.</text>
</comment>
<dbReference type="Gene3D" id="2.130.10.10">
    <property type="entry name" value="YVTN repeat-like/Quinoprotein amine dehydrogenase"/>
    <property type="match status" value="3"/>
</dbReference>
<dbReference type="GO" id="GO:0031514">
    <property type="term" value="C:motile cilium"/>
    <property type="evidence" value="ECO:0007669"/>
    <property type="project" value="TreeGrafter"/>
</dbReference>
<accession>A0A2R5GUE9</accession>
<organism evidence="7 8">
    <name type="scientific">Hondaea fermentalgiana</name>
    <dbReference type="NCBI Taxonomy" id="2315210"/>
    <lineage>
        <taxon>Eukaryota</taxon>
        <taxon>Sar</taxon>
        <taxon>Stramenopiles</taxon>
        <taxon>Bigyra</taxon>
        <taxon>Labyrinthulomycetes</taxon>
        <taxon>Thraustochytrida</taxon>
        <taxon>Thraustochytriidae</taxon>
        <taxon>Hondaea</taxon>
    </lineage>
</organism>
<dbReference type="SUPFAM" id="SSF50978">
    <property type="entry name" value="WD40 repeat-like"/>
    <property type="match status" value="2"/>
</dbReference>
<evidence type="ECO:0000256" key="3">
    <source>
        <dbReference type="ARBA" id="ARBA00022737"/>
    </source>
</evidence>
<evidence type="ECO:0000256" key="4">
    <source>
        <dbReference type="ARBA" id="ARBA00023273"/>
    </source>
</evidence>
<dbReference type="EMBL" id="BEYU01000119">
    <property type="protein sequence ID" value="GBG32283.1"/>
    <property type="molecule type" value="Genomic_DNA"/>
</dbReference>
<comment type="subcellular location">
    <subcellularLocation>
        <location evidence="1">Cell projection</location>
        <location evidence="1">Cilium</location>
    </subcellularLocation>
</comment>
<keyword evidence="8" id="KW-1185">Reference proteome</keyword>
<dbReference type="InterPro" id="IPR015943">
    <property type="entry name" value="WD40/YVTN_repeat-like_dom_sf"/>
</dbReference>
<dbReference type="SMART" id="SM00320">
    <property type="entry name" value="WD40"/>
    <property type="match status" value="8"/>
</dbReference>